<evidence type="ECO:0000256" key="1">
    <source>
        <dbReference type="PIRNR" id="PIRNR028944"/>
    </source>
</evidence>
<feature type="domain" description="Glycosyl-hydrolase family 116 N-terminal" evidence="3">
    <location>
        <begin position="89"/>
        <end position="368"/>
    </location>
</feature>
<dbReference type="PANTHER" id="PTHR12654:SF21">
    <property type="entry name" value="NON-LYSOSOMAL GLUCOSYLCERAMIDASE"/>
    <property type="match status" value="1"/>
</dbReference>
<dbReference type="Proteomes" id="UP000324705">
    <property type="component" value="Chromosome 1A"/>
</dbReference>
<accession>A0A9R0Q5L7</accession>
<dbReference type="InterPro" id="IPR008928">
    <property type="entry name" value="6-hairpin_glycosidase_sf"/>
</dbReference>
<dbReference type="InterPro" id="IPR052566">
    <property type="entry name" value="Non-lysos_glucosylceramidase"/>
</dbReference>
<sequence>MPRGKSSSGGSLFYRRKHSWRRDELVSRSTLHLLDFDDGTPPEHAWRRKLSSHANRLKEFNVTFREAFKMMKLGLRLWSYVREEASHGRIFITREGGSKKYSSVLAPGQHDGLKKSSDDGISSWDWKLRGDRSTYHALFPRAWTVYDGEPDPELKLSCRQISPFIPHNYEESSLPVSIFVYTLVNTGKERAKVSLVMTWANSIGGLSHQSGGHVNEPFIGENGISGVLLHHKTANNNPPVTFAVAARENQNVDVTVLPIFGLSGESSVTAKEMWGTMVQGGCFDQDNFNAGPSMPSSVGDTVCAAVSASTWVEPHGRCTVVFALAWSSPEVKFKKGSRYHRRYTKFYGTSPRSAINLAQDALMKYKHWEEEIDKWQTPILRDERLPEWYKITLFNELYFLVAGGTVWIDSDLSSSLPEDSDLPLHNSTCNSTVPLIGSSPPDFDDKENVGKFLYLEGVEYFMWCTYDVHFYASFALLDLFPKIELSIQRDFARAVLREDRTRVRFLADGTWGTRKVIGAVPHDLGAHDPWHELNAYNIHDTSRWKDLNPKFVLQVYRDFAATDDMSFGKDVWPAVCTAMEYIEQFDRDGDCMIENDGFPDQTYDAWTVLGVSAYCGCLWLAALQAAAAMARSLGHDDYADRCMVKFAKAKHVFEAKLWNGSYFNYDSGTSYSSRSIQADQLAGQWYTASSGLPPLFDEDRIKCTLQKIFDYNVMRVKGGRIGAVNGMHPNGKVDETCMQSREIWTGVTYSLAATMLLHGMEDQAFTTAQGIFLAGWSEEGYGYWFQTPEAWTIDGHYRSLIYMRPLAIWAMQHVLSPPRAILEAPKVNTMERAYVSPGALQFLQDSVRKITPKSGCF</sequence>
<dbReference type="InterPro" id="IPR012341">
    <property type="entry name" value="6hp_glycosidase-like_sf"/>
</dbReference>
<keyword evidence="1" id="KW-0378">Hydrolase</keyword>
<dbReference type="GO" id="GO:0006680">
    <property type="term" value="P:glucosylceramide catabolic process"/>
    <property type="evidence" value="ECO:0007669"/>
    <property type="project" value="InterPro"/>
</dbReference>
<dbReference type="InterPro" id="IPR024462">
    <property type="entry name" value="GH116_N"/>
</dbReference>
<dbReference type="EMBL" id="LT934111">
    <property type="protein sequence ID" value="VAH05372.1"/>
    <property type="molecule type" value="Genomic_DNA"/>
</dbReference>
<dbReference type="PANTHER" id="PTHR12654">
    <property type="entry name" value="BILE ACID BETA-GLUCOSIDASE-RELATED"/>
    <property type="match status" value="1"/>
</dbReference>
<dbReference type="Gramene" id="TRITD1Av1G120570.3">
    <property type="protein sequence ID" value="TRITD1Av1G120570.3"/>
    <property type="gene ID" value="TRITD1Av1G120570"/>
</dbReference>
<dbReference type="PIRSF" id="PIRSF028944">
    <property type="entry name" value="Beta_gluc_GBA2"/>
    <property type="match status" value="1"/>
</dbReference>
<organism evidence="4 5">
    <name type="scientific">Triticum turgidum subsp. durum</name>
    <name type="common">Durum wheat</name>
    <name type="synonym">Triticum durum</name>
    <dbReference type="NCBI Taxonomy" id="4567"/>
    <lineage>
        <taxon>Eukaryota</taxon>
        <taxon>Viridiplantae</taxon>
        <taxon>Streptophyta</taxon>
        <taxon>Embryophyta</taxon>
        <taxon>Tracheophyta</taxon>
        <taxon>Spermatophyta</taxon>
        <taxon>Magnoliopsida</taxon>
        <taxon>Liliopsida</taxon>
        <taxon>Poales</taxon>
        <taxon>Poaceae</taxon>
        <taxon>BOP clade</taxon>
        <taxon>Pooideae</taxon>
        <taxon>Triticodae</taxon>
        <taxon>Triticeae</taxon>
        <taxon>Triticinae</taxon>
        <taxon>Triticum</taxon>
    </lineage>
</organism>
<dbReference type="Pfam" id="PF12215">
    <property type="entry name" value="Glyco_hydr_116N"/>
    <property type="match status" value="1"/>
</dbReference>
<dbReference type="GO" id="GO:0004348">
    <property type="term" value="F:glucosylceramidase activity"/>
    <property type="evidence" value="ECO:0007669"/>
    <property type="project" value="UniProtKB-EC"/>
</dbReference>
<keyword evidence="1" id="KW-0326">Glycosidase</keyword>
<feature type="domain" description="Glycosyl-hydrolase family 116 catalytic region" evidence="2">
    <location>
        <begin position="450"/>
        <end position="811"/>
    </location>
</feature>
<keyword evidence="1" id="KW-0443">Lipid metabolism</keyword>
<dbReference type="SUPFAM" id="SSF48208">
    <property type="entry name" value="Six-hairpin glycosidases"/>
    <property type="match status" value="1"/>
</dbReference>
<keyword evidence="5" id="KW-1185">Reference proteome</keyword>
<dbReference type="EC" id="3.2.1.45" evidence="1"/>
<dbReference type="InterPro" id="IPR014551">
    <property type="entry name" value="B_Glucosidase_GBA2-typ"/>
</dbReference>
<name>A0A9R0Q5L7_TRITD</name>
<evidence type="ECO:0000313" key="5">
    <source>
        <dbReference type="Proteomes" id="UP000324705"/>
    </source>
</evidence>
<reference evidence="4 5" key="1">
    <citation type="submission" date="2017-09" db="EMBL/GenBank/DDBJ databases">
        <authorList>
            <consortium name="International Durum Wheat Genome Sequencing Consortium (IDWGSC)"/>
            <person name="Milanesi L."/>
        </authorList>
    </citation>
    <scope>NUCLEOTIDE SEQUENCE [LARGE SCALE GENOMIC DNA]</scope>
    <source>
        <strain evidence="5">cv. Svevo</strain>
    </source>
</reference>
<dbReference type="GO" id="GO:0008422">
    <property type="term" value="F:beta-glucosidase activity"/>
    <property type="evidence" value="ECO:0007669"/>
    <property type="project" value="TreeGrafter"/>
</dbReference>
<dbReference type="Pfam" id="PF04685">
    <property type="entry name" value="DUF608"/>
    <property type="match status" value="1"/>
</dbReference>
<keyword evidence="1" id="KW-0472">Membrane</keyword>
<evidence type="ECO:0000259" key="2">
    <source>
        <dbReference type="Pfam" id="PF04685"/>
    </source>
</evidence>
<dbReference type="AlphaFoldDB" id="A0A9R0Q5L7"/>
<dbReference type="GO" id="GO:0005975">
    <property type="term" value="P:carbohydrate metabolic process"/>
    <property type="evidence" value="ECO:0007669"/>
    <property type="project" value="InterPro"/>
</dbReference>
<dbReference type="FunFam" id="1.50.10.10:FF:000006">
    <property type="entry name" value="Non-lysosomal glucosylceramidase"/>
    <property type="match status" value="1"/>
</dbReference>
<comment type="catalytic activity">
    <reaction evidence="1">
        <text>a beta-D-glucosyl-(1&lt;-&gt;1')-N-acylsphing-4-enine + H2O = an N-acylsphing-4-enine + D-glucose</text>
        <dbReference type="Rhea" id="RHEA:13269"/>
        <dbReference type="ChEBI" id="CHEBI:4167"/>
        <dbReference type="ChEBI" id="CHEBI:15377"/>
        <dbReference type="ChEBI" id="CHEBI:22801"/>
        <dbReference type="ChEBI" id="CHEBI:52639"/>
        <dbReference type="EC" id="3.2.1.45"/>
    </reaction>
</comment>
<dbReference type="GO" id="GO:0016020">
    <property type="term" value="C:membrane"/>
    <property type="evidence" value="ECO:0007669"/>
    <property type="project" value="InterPro"/>
</dbReference>
<comment type="function">
    <text evidence="1">Non-lysosomal glucosylceramidase that catalyzes the hydrolysis of glucosylceramide (GlcCer) to free glucose and ceramide.</text>
</comment>
<evidence type="ECO:0000313" key="4">
    <source>
        <dbReference type="EMBL" id="VAH05372.1"/>
    </source>
</evidence>
<dbReference type="Gene3D" id="1.50.10.10">
    <property type="match status" value="1"/>
</dbReference>
<gene>
    <name evidence="4" type="ORF">TRITD_1Av1G120570</name>
</gene>
<evidence type="ECO:0000259" key="3">
    <source>
        <dbReference type="Pfam" id="PF12215"/>
    </source>
</evidence>
<dbReference type="InterPro" id="IPR006775">
    <property type="entry name" value="GH116_catalytic"/>
</dbReference>
<comment type="similarity">
    <text evidence="1">Belongs to the non-lysosomal glucosylceramidase family.</text>
</comment>
<proteinExistence type="inferred from homology"/>
<protein>
    <recommendedName>
        <fullName evidence="1">Non-lysosomal glucosylceramidase</fullName>
        <shortName evidence="1">NLGase</shortName>
        <ecNumber evidence="1">3.2.1.45</ecNumber>
    </recommendedName>
</protein>